<feature type="domain" description="NAD-dependent epimerase/dehydratase" evidence="2">
    <location>
        <begin position="3"/>
        <end position="249"/>
    </location>
</feature>
<dbReference type="Pfam" id="PF01370">
    <property type="entry name" value="Epimerase"/>
    <property type="match status" value="1"/>
</dbReference>
<proteinExistence type="predicted"/>
<gene>
    <name evidence="3" type="ORF">MNBD_ALPHA05-1430</name>
</gene>
<dbReference type="InterPro" id="IPR001509">
    <property type="entry name" value="Epimerase_deHydtase"/>
</dbReference>
<reference evidence="3" key="1">
    <citation type="submission" date="2018-06" db="EMBL/GenBank/DDBJ databases">
        <authorList>
            <person name="Zhirakovskaya E."/>
        </authorList>
    </citation>
    <scope>NUCLEOTIDE SEQUENCE</scope>
</reference>
<dbReference type="Gene3D" id="3.40.50.720">
    <property type="entry name" value="NAD(P)-binding Rossmann-like Domain"/>
    <property type="match status" value="1"/>
</dbReference>
<name>A0A3B0RP88_9ZZZZ</name>
<dbReference type="SUPFAM" id="SSF51735">
    <property type="entry name" value="NAD(P)-binding Rossmann-fold domains"/>
    <property type="match status" value="1"/>
</dbReference>
<evidence type="ECO:0000313" key="3">
    <source>
        <dbReference type="EMBL" id="VAV90426.1"/>
    </source>
</evidence>
<dbReference type="PANTHER" id="PTHR43574">
    <property type="entry name" value="EPIMERASE-RELATED"/>
    <property type="match status" value="1"/>
</dbReference>
<dbReference type="AlphaFoldDB" id="A0A3B0RP88"/>
<dbReference type="PRINTS" id="PR01713">
    <property type="entry name" value="NUCEPIMERASE"/>
</dbReference>
<evidence type="ECO:0000259" key="2">
    <source>
        <dbReference type="Pfam" id="PF01370"/>
    </source>
</evidence>
<dbReference type="InterPro" id="IPR036291">
    <property type="entry name" value="NAD(P)-bd_dom_sf"/>
</dbReference>
<sequence>MTILVTGCAGFIGSYVTRALLARGETVIGVDNLNDYYTPTLKRARLQQFEDDKAFQFHEIDIADYELLRERMKSTNITSIIHLAAQAGVRYSLTDPFAYSRSNLQGHLAILELARHLTVRHLVYASSSSVYGANEAVPFKETHACDNPVSLYGATKKSNELMSVSYARLYALPQTGLRFFTVYGPMGRPDMAYWIFTEKMLRGEPIEVFNHGKMGRDFTYIDDIVDGVLAAHDRPPASDGVPHRIYNLGNDRPEALMTLIELLEKELGLKAEKTLVGMQRGDVERTWADITLARRDLGFQPKITLAEGIARFVAWRRSLAAPFV</sequence>
<protein>
    <submittedName>
        <fullName evidence="3">NAD-dependent epimerase/dehydratase</fullName>
    </submittedName>
</protein>
<dbReference type="EMBL" id="UOEH01000039">
    <property type="protein sequence ID" value="VAV90426.1"/>
    <property type="molecule type" value="Genomic_DNA"/>
</dbReference>
<organism evidence="3">
    <name type="scientific">hydrothermal vent metagenome</name>
    <dbReference type="NCBI Taxonomy" id="652676"/>
    <lineage>
        <taxon>unclassified sequences</taxon>
        <taxon>metagenomes</taxon>
        <taxon>ecological metagenomes</taxon>
    </lineage>
</organism>
<dbReference type="Gene3D" id="3.90.25.10">
    <property type="entry name" value="UDP-galactose 4-epimerase, domain 1"/>
    <property type="match status" value="1"/>
</dbReference>
<keyword evidence="1" id="KW-0520">NAD</keyword>
<accession>A0A3B0RP88</accession>
<evidence type="ECO:0000256" key="1">
    <source>
        <dbReference type="ARBA" id="ARBA00023027"/>
    </source>
</evidence>